<dbReference type="GO" id="GO:0022625">
    <property type="term" value="C:cytosolic large ribosomal subunit"/>
    <property type="evidence" value="ECO:0007669"/>
    <property type="project" value="TreeGrafter"/>
</dbReference>
<keyword evidence="3" id="KW-0687">Ribonucleoprotein</keyword>
<dbReference type="EMBL" id="RBNI01000632">
    <property type="protein sequence ID" value="RUP51557.1"/>
    <property type="molecule type" value="Genomic_DNA"/>
</dbReference>
<dbReference type="InterPro" id="IPR002171">
    <property type="entry name" value="Ribosomal_uL2"/>
</dbReference>
<feature type="domain" description="Large ribosomal subunit protein uL2 C-terminal" evidence="4">
    <location>
        <begin position="96"/>
        <end position="215"/>
    </location>
</feature>
<comment type="similarity">
    <text evidence="1">Belongs to the universal ribosomal protein uL2 family.</text>
</comment>
<dbReference type="PANTHER" id="PTHR13691:SF16">
    <property type="entry name" value="LARGE RIBOSOMAL SUBUNIT PROTEIN UL2"/>
    <property type="match status" value="1"/>
</dbReference>
<evidence type="ECO:0000259" key="5">
    <source>
        <dbReference type="SMART" id="SM01383"/>
    </source>
</evidence>
<evidence type="ECO:0000256" key="1">
    <source>
        <dbReference type="ARBA" id="ARBA00005636"/>
    </source>
</evidence>
<accession>A0A433DL80</accession>
<dbReference type="Pfam" id="PF03947">
    <property type="entry name" value="Ribosomal_L2_C"/>
    <property type="match status" value="1"/>
</dbReference>
<evidence type="ECO:0000259" key="4">
    <source>
        <dbReference type="SMART" id="SM01382"/>
    </source>
</evidence>
<dbReference type="InterPro" id="IPR008991">
    <property type="entry name" value="Translation_prot_SH3-like_sf"/>
</dbReference>
<dbReference type="SMART" id="SM01383">
    <property type="entry name" value="Ribosomal_L2"/>
    <property type="match status" value="1"/>
</dbReference>
<feature type="domain" description="Large ribosomal subunit protein uL2 RNA-binding" evidence="5">
    <location>
        <begin position="11"/>
        <end position="90"/>
    </location>
</feature>
<dbReference type="FunFam" id="2.40.50.140:FF:000020">
    <property type="entry name" value="60S ribosomal protein L2"/>
    <property type="match status" value="1"/>
</dbReference>
<keyword evidence="2 6" id="KW-0689">Ribosomal protein</keyword>
<dbReference type="InterPro" id="IPR022671">
    <property type="entry name" value="Ribosomal_uL2_CS"/>
</dbReference>
<dbReference type="SUPFAM" id="SSF50104">
    <property type="entry name" value="Translation proteins SH3-like domain"/>
    <property type="match status" value="1"/>
</dbReference>
<dbReference type="Gene3D" id="2.40.50.140">
    <property type="entry name" value="Nucleic acid-binding proteins"/>
    <property type="match status" value="1"/>
</dbReference>
<evidence type="ECO:0000256" key="2">
    <source>
        <dbReference type="ARBA" id="ARBA00022980"/>
    </source>
</evidence>
<dbReference type="GO" id="GO:0003723">
    <property type="term" value="F:RNA binding"/>
    <property type="evidence" value="ECO:0007669"/>
    <property type="project" value="TreeGrafter"/>
</dbReference>
<dbReference type="InterPro" id="IPR022669">
    <property type="entry name" value="Ribosomal_uL2_C"/>
</dbReference>
<dbReference type="GO" id="GO:0002181">
    <property type="term" value="P:cytoplasmic translation"/>
    <property type="evidence" value="ECO:0007669"/>
    <property type="project" value="TreeGrafter"/>
</dbReference>
<proteinExistence type="inferred from homology"/>
<organism evidence="6 7">
    <name type="scientific">Jimgerdemannia flammicorona</name>
    <dbReference type="NCBI Taxonomy" id="994334"/>
    <lineage>
        <taxon>Eukaryota</taxon>
        <taxon>Fungi</taxon>
        <taxon>Fungi incertae sedis</taxon>
        <taxon>Mucoromycota</taxon>
        <taxon>Mucoromycotina</taxon>
        <taxon>Endogonomycetes</taxon>
        <taxon>Endogonales</taxon>
        <taxon>Endogonaceae</taxon>
        <taxon>Jimgerdemannia</taxon>
    </lineage>
</organism>
<protein>
    <submittedName>
        <fullName evidence="6">60S ribosomal protein L2</fullName>
    </submittedName>
</protein>
<dbReference type="PANTHER" id="PTHR13691">
    <property type="entry name" value="RIBOSOMAL PROTEIN L2"/>
    <property type="match status" value="1"/>
</dbReference>
<dbReference type="PROSITE" id="PS00467">
    <property type="entry name" value="RIBOSOMAL_L2"/>
    <property type="match status" value="1"/>
</dbReference>
<dbReference type="AlphaFoldDB" id="A0A433DL80"/>
<name>A0A433DL80_9FUNG</name>
<reference evidence="6 7" key="1">
    <citation type="journal article" date="2018" name="New Phytol.">
        <title>Phylogenomics of Endogonaceae and evolution of mycorrhizas within Mucoromycota.</title>
        <authorList>
            <person name="Chang Y."/>
            <person name="Desiro A."/>
            <person name="Na H."/>
            <person name="Sandor L."/>
            <person name="Lipzen A."/>
            <person name="Clum A."/>
            <person name="Barry K."/>
            <person name="Grigoriev I.V."/>
            <person name="Martin F.M."/>
            <person name="Stajich J.E."/>
            <person name="Smith M.E."/>
            <person name="Bonito G."/>
            <person name="Spatafora J.W."/>
        </authorList>
    </citation>
    <scope>NUCLEOTIDE SEQUENCE [LARGE SCALE GENOMIC DNA]</scope>
    <source>
        <strain evidence="6 7">GMNB39</strain>
    </source>
</reference>
<dbReference type="SUPFAM" id="SSF50249">
    <property type="entry name" value="Nucleic acid-binding proteins"/>
    <property type="match status" value="1"/>
</dbReference>
<dbReference type="InterPro" id="IPR022666">
    <property type="entry name" value="Ribosomal_uL2_RNA-bd_dom"/>
</dbReference>
<keyword evidence="7" id="KW-1185">Reference proteome</keyword>
<dbReference type="PIRSF" id="PIRSF002158">
    <property type="entry name" value="Ribosomal_L2"/>
    <property type="match status" value="1"/>
</dbReference>
<dbReference type="FunFam" id="4.10.950.10:FF:000002">
    <property type="entry name" value="60S ribosomal protein L2"/>
    <property type="match status" value="1"/>
</dbReference>
<comment type="caution">
    <text evidence="6">The sequence shown here is derived from an EMBL/GenBank/DDBJ whole genome shotgun (WGS) entry which is preliminary data.</text>
</comment>
<dbReference type="InterPro" id="IPR014722">
    <property type="entry name" value="Rib_uL2_dom2"/>
</dbReference>
<dbReference type="OrthoDB" id="10267824at2759"/>
<gene>
    <name evidence="6" type="ORF">BC936DRAFT_147351</name>
</gene>
<dbReference type="SMART" id="SM01382">
    <property type="entry name" value="Ribosomal_L2_C"/>
    <property type="match status" value="1"/>
</dbReference>
<dbReference type="InterPro" id="IPR014726">
    <property type="entry name" value="Ribosomal_uL2_dom3"/>
</dbReference>
<evidence type="ECO:0000313" key="6">
    <source>
        <dbReference type="EMBL" id="RUP51557.1"/>
    </source>
</evidence>
<sequence>MGRVIHAQRKGPGGIFKSHNTHRKGAAKLRALDFTERNSYICGIIKEIIHDPGRGALLAKVVFHDPYRYKLRTQTFITTKGMYTGQFIYAGKKAALIVGNVLPLSSMPEGTIICNVEETTGDHGAITRASGNYATIIGHSLDDRRTCIKLPSGAKKVVPSSARSQAGRTYHKYKAKHNCWPKTRGVVMNPVDHPHGGSNHQHIGHALMVARDSSAGQKVGLITVRRTGLLHGTKKVKE</sequence>
<dbReference type="Proteomes" id="UP000268093">
    <property type="component" value="Unassembled WGS sequence"/>
</dbReference>
<dbReference type="GO" id="GO:0003735">
    <property type="term" value="F:structural constituent of ribosome"/>
    <property type="evidence" value="ECO:0007669"/>
    <property type="project" value="InterPro"/>
</dbReference>
<evidence type="ECO:0000313" key="7">
    <source>
        <dbReference type="Proteomes" id="UP000268093"/>
    </source>
</evidence>
<dbReference type="Gene3D" id="2.30.30.30">
    <property type="match status" value="1"/>
</dbReference>
<dbReference type="Pfam" id="PF00181">
    <property type="entry name" value="Ribosomal_L2_N"/>
    <property type="match status" value="1"/>
</dbReference>
<dbReference type="FunFam" id="2.30.30.30:FF:000006">
    <property type="entry name" value="60S ribosomal protein L8"/>
    <property type="match status" value="1"/>
</dbReference>
<dbReference type="Gene3D" id="4.10.950.10">
    <property type="entry name" value="Ribosomal protein L2, domain 3"/>
    <property type="match status" value="1"/>
</dbReference>
<evidence type="ECO:0000256" key="3">
    <source>
        <dbReference type="ARBA" id="ARBA00023274"/>
    </source>
</evidence>
<dbReference type="InterPro" id="IPR012340">
    <property type="entry name" value="NA-bd_OB-fold"/>
</dbReference>